<name>A0A8C6PCY9_NOTFU</name>
<dbReference type="RefSeq" id="XP_054597691.2">
    <property type="nucleotide sequence ID" value="XM_054741716.2"/>
</dbReference>
<reference evidence="2" key="3">
    <citation type="submission" date="2025-09" db="UniProtKB">
        <authorList>
            <consortium name="Ensembl"/>
        </authorList>
    </citation>
    <scope>IDENTIFICATION</scope>
</reference>
<reference evidence="2" key="2">
    <citation type="submission" date="2025-08" db="UniProtKB">
        <authorList>
            <consortium name="Ensembl"/>
        </authorList>
    </citation>
    <scope>IDENTIFICATION</scope>
</reference>
<dbReference type="InterPro" id="IPR006623">
    <property type="entry name" value="THEG"/>
</dbReference>
<dbReference type="Proteomes" id="UP000694548">
    <property type="component" value="Chromosome sgr16"/>
</dbReference>
<dbReference type="PANTHER" id="PTHR15901:SF16">
    <property type="entry name" value="TESTICULAR HAPLOID EXPRESSED GENE PROTEIN"/>
    <property type="match status" value="1"/>
</dbReference>
<accession>A0A8C6PCY9</accession>
<dbReference type="Ensembl" id="ENSNFUT00015043739.1">
    <property type="protein sequence ID" value="ENSNFUP00015041889.1"/>
    <property type="gene ID" value="ENSNFUG00015020107.1"/>
</dbReference>
<dbReference type="GeneID" id="107392052"/>
<keyword evidence="1" id="KW-0677">Repeat</keyword>
<dbReference type="GeneTree" id="ENSGT00940000154630"/>
<keyword evidence="3" id="KW-1185">Reference proteome</keyword>
<dbReference type="Pfam" id="PF14912">
    <property type="entry name" value="THEG"/>
    <property type="match status" value="3"/>
</dbReference>
<proteinExistence type="predicted"/>
<organism evidence="2 3">
    <name type="scientific">Nothobranchius furzeri</name>
    <name type="common">Turquoise killifish</name>
    <dbReference type="NCBI Taxonomy" id="105023"/>
    <lineage>
        <taxon>Eukaryota</taxon>
        <taxon>Metazoa</taxon>
        <taxon>Chordata</taxon>
        <taxon>Craniata</taxon>
        <taxon>Vertebrata</taxon>
        <taxon>Euteleostomi</taxon>
        <taxon>Actinopterygii</taxon>
        <taxon>Neopterygii</taxon>
        <taxon>Teleostei</taxon>
        <taxon>Neoteleostei</taxon>
        <taxon>Acanthomorphata</taxon>
        <taxon>Ovalentaria</taxon>
        <taxon>Atherinomorphae</taxon>
        <taxon>Cyprinodontiformes</taxon>
        <taxon>Nothobranchiidae</taxon>
        <taxon>Nothobranchius</taxon>
    </lineage>
</organism>
<evidence type="ECO:0000313" key="3">
    <source>
        <dbReference type="Proteomes" id="UP000694548"/>
    </source>
</evidence>
<dbReference type="PANTHER" id="PTHR15901">
    <property type="entry name" value="TESTICULAR HAPLOID EXPRESSED GENE PROTEIN"/>
    <property type="match status" value="1"/>
</dbReference>
<sequence length="270" mass="30787">MLSHDTIATSQCPCHHKEELNPGTKQSVSMATRTQQLARPKPNHLRCPDRRSVYWLDKMPQDRTESTTRIELTSRWSNIAQSKNFYNQVMISPIWEVSQWALRAVPSERLCSLAQPRRPVADWQPSRPFPAPLSRGAQTAVASKRICQLAQPKRRQVQVGPNSRFKPRPLTQTAAKTSARIALLATPKRNHPKYEEERSAYWTVSRAAQSCTASYRIMELSCPKYEKLLFDDYNPYVVSHAALSACPSARVKELSLPLPRKCISKEFSDK</sequence>
<protein>
    <submittedName>
        <fullName evidence="2">Sperm microtubule associated protein 2</fullName>
    </submittedName>
</protein>
<evidence type="ECO:0000313" key="2">
    <source>
        <dbReference type="Ensembl" id="ENSNFUP00015041889.1"/>
    </source>
</evidence>
<dbReference type="InterPro" id="IPR042401">
    <property type="entry name" value="SPMAP2-like"/>
</dbReference>
<evidence type="ECO:0000256" key="1">
    <source>
        <dbReference type="ARBA" id="ARBA00022737"/>
    </source>
</evidence>
<dbReference type="AlphaFoldDB" id="A0A8C6PCY9"/>
<dbReference type="CTD" id="51298"/>
<reference evidence="2" key="1">
    <citation type="submission" date="2014-08" db="EMBL/GenBank/DDBJ databases">
        <authorList>
            <person name="Senf B."/>
            <person name="Petzold A."/>
            <person name="Downie B.R."/>
            <person name="Koch P."/>
            <person name="Platzer M."/>
        </authorList>
    </citation>
    <scope>NUCLEOTIDE SEQUENCE [LARGE SCALE GENOMIC DNA]</scope>
    <source>
        <strain evidence="2">GRZ</strain>
    </source>
</reference>
<dbReference type="GO" id="GO:0007283">
    <property type="term" value="P:spermatogenesis"/>
    <property type="evidence" value="ECO:0007669"/>
    <property type="project" value="TreeGrafter"/>
</dbReference>
<dbReference type="SMART" id="SM00705">
    <property type="entry name" value="THEG"/>
    <property type="match status" value="6"/>
</dbReference>